<dbReference type="GO" id="GO:0004803">
    <property type="term" value="F:transposase activity"/>
    <property type="evidence" value="ECO:0007669"/>
    <property type="project" value="InterPro"/>
</dbReference>
<dbReference type="GO" id="GO:0003677">
    <property type="term" value="F:DNA binding"/>
    <property type="evidence" value="ECO:0007669"/>
    <property type="project" value="InterPro"/>
</dbReference>
<protein>
    <submittedName>
        <fullName evidence="3">Putative transposase</fullName>
    </submittedName>
</protein>
<dbReference type="InterPro" id="IPR003346">
    <property type="entry name" value="Transposase_20"/>
</dbReference>
<dbReference type="Pfam" id="PF02371">
    <property type="entry name" value="Transposase_20"/>
    <property type="match status" value="1"/>
</dbReference>
<reference evidence="3" key="1">
    <citation type="submission" date="2020-03" db="EMBL/GenBank/DDBJ databases">
        <title>The deep terrestrial virosphere.</title>
        <authorList>
            <person name="Holmfeldt K."/>
            <person name="Nilsson E."/>
            <person name="Simone D."/>
            <person name="Lopez-Fernandez M."/>
            <person name="Wu X."/>
            <person name="de Brujin I."/>
            <person name="Lundin D."/>
            <person name="Andersson A."/>
            <person name="Bertilsson S."/>
            <person name="Dopson M."/>
        </authorList>
    </citation>
    <scope>NUCLEOTIDE SEQUENCE</scope>
    <source>
        <strain evidence="3">MM415B03202</strain>
    </source>
</reference>
<feature type="domain" description="Transposase IS116/IS110/IS902 C-terminal" evidence="2">
    <location>
        <begin position="164"/>
        <end position="201"/>
    </location>
</feature>
<accession>A0A6M3LC29</accession>
<proteinExistence type="predicted"/>
<evidence type="ECO:0000256" key="1">
    <source>
        <dbReference type="SAM" id="MobiDB-lite"/>
    </source>
</evidence>
<dbReference type="GO" id="GO:0006313">
    <property type="term" value="P:DNA transposition"/>
    <property type="evidence" value="ECO:0007669"/>
    <property type="project" value="InterPro"/>
</dbReference>
<dbReference type="AlphaFoldDB" id="A0A6M3LC29"/>
<feature type="region of interest" description="Disordered" evidence="1">
    <location>
        <begin position="1"/>
        <end position="31"/>
    </location>
</feature>
<gene>
    <name evidence="3" type="ORF">MM415B03202_0008</name>
</gene>
<evidence type="ECO:0000313" key="3">
    <source>
        <dbReference type="EMBL" id="QJA92033.1"/>
    </source>
</evidence>
<sequence>MEGAAQRSGAAQAEEGGGHKPPDNQSAGALSLPEVYLEGGGQKWTDNHRGRALSLPEDYQEEEGHISRDTQLIAASSPLNIYVSTYEAAQDVRLETMNRIRCWLRDTHPAEEWDELDFSDKTVNDADFLPNDMRDMVAHVSELEKAASRALRREVRKHPLWPWLAPIRGMGEVLAGRLLHRLGDIYRFPSPAHLWSYCGLDGPGWKQRPHSWKLTSVCYLIAESFQKQPLMSGGYRDIYDARKAYEVTRPWCGTCHPKGNTDPREVCTPGHINNKARRYTVKAFLKDLWREANGYTNETEEIV</sequence>
<evidence type="ECO:0000259" key="2">
    <source>
        <dbReference type="Pfam" id="PF02371"/>
    </source>
</evidence>
<name>A0A6M3LC29_9ZZZZ</name>
<organism evidence="3">
    <name type="scientific">viral metagenome</name>
    <dbReference type="NCBI Taxonomy" id="1070528"/>
    <lineage>
        <taxon>unclassified sequences</taxon>
        <taxon>metagenomes</taxon>
        <taxon>organismal metagenomes</taxon>
    </lineage>
</organism>
<dbReference type="EMBL" id="MT143032">
    <property type="protein sequence ID" value="QJA92033.1"/>
    <property type="molecule type" value="Genomic_DNA"/>
</dbReference>